<dbReference type="SUPFAM" id="SSF88659">
    <property type="entry name" value="Sigma3 and sigma4 domains of RNA polymerase sigma factors"/>
    <property type="match status" value="1"/>
</dbReference>
<dbReference type="RefSeq" id="WP_149109003.1">
    <property type="nucleotide sequence ID" value="NZ_CP042425.1"/>
</dbReference>
<evidence type="ECO:0000259" key="6">
    <source>
        <dbReference type="Pfam" id="PF04542"/>
    </source>
</evidence>
<dbReference type="CDD" id="cd06171">
    <property type="entry name" value="Sigma70_r4"/>
    <property type="match status" value="1"/>
</dbReference>
<evidence type="ECO:0000313" key="9">
    <source>
        <dbReference type="Proteomes" id="UP000324974"/>
    </source>
</evidence>
<evidence type="ECO:0000256" key="3">
    <source>
        <dbReference type="ARBA" id="ARBA00023082"/>
    </source>
</evidence>
<comment type="similarity">
    <text evidence="1">Belongs to the sigma-70 factor family. ECF subfamily.</text>
</comment>
<dbReference type="AlphaFoldDB" id="A0A5C1AAE2"/>
<dbReference type="Gene3D" id="1.10.10.10">
    <property type="entry name" value="Winged helix-like DNA-binding domain superfamily/Winged helix DNA-binding domain"/>
    <property type="match status" value="1"/>
</dbReference>
<dbReference type="InterPro" id="IPR013324">
    <property type="entry name" value="RNA_pol_sigma_r3/r4-like"/>
</dbReference>
<dbReference type="InterPro" id="IPR036388">
    <property type="entry name" value="WH-like_DNA-bd_sf"/>
</dbReference>
<dbReference type="GO" id="GO:0006352">
    <property type="term" value="P:DNA-templated transcription initiation"/>
    <property type="evidence" value="ECO:0007669"/>
    <property type="project" value="InterPro"/>
</dbReference>
<feature type="domain" description="RNA polymerase sigma-70 region 2" evidence="6">
    <location>
        <begin position="40"/>
        <end position="97"/>
    </location>
</feature>
<protein>
    <submittedName>
        <fullName evidence="8">RNA polymerase sigma-H factor</fullName>
    </submittedName>
</protein>
<feature type="region of interest" description="Disordered" evidence="5">
    <location>
        <begin position="101"/>
        <end position="128"/>
    </location>
</feature>
<evidence type="ECO:0000259" key="7">
    <source>
        <dbReference type="Pfam" id="PF08281"/>
    </source>
</evidence>
<dbReference type="Gene3D" id="1.10.1740.10">
    <property type="match status" value="1"/>
</dbReference>
<evidence type="ECO:0000313" key="8">
    <source>
        <dbReference type="EMBL" id="QEL14084.1"/>
    </source>
</evidence>
<dbReference type="InterPro" id="IPR007627">
    <property type="entry name" value="RNA_pol_sigma70_r2"/>
</dbReference>
<dbReference type="GO" id="GO:0016987">
    <property type="term" value="F:sigma factor activity"/>
    <property type="evidence" value="ECO:0007669"/>
    <property type="project" value="UniProtKB-KW"/>
</dbReference>
<dbReference type="PANTHER" id="PTHR43133:SF51">
    <property type="entry name" value="RNA POLYMERASE SIGMA FACTOR"/>
    <property type="match status" value="1"/>
</dbReference>
<evidence type="ECO:0000256" key="1">
    <source>
        <dbReference type="ARBA" id="ARBA00010641"/>
    </source>
</evidence>
<dbReference type="KEGG" id="lrs:PX52LOC_00948"/>
<feature type="domain" description="RNA polymerase sigma factor 70 region 4 type 2" evidence="7">
    <location>
        <begin position="134"/>
        <end position="184"/>
    </location>
</feature>
<dbReference type="Pfam" id="PF04542">
    <property type="entry name" value="Sigma70_r2"/>
    <property type="match status" value="1"/>
</dbReference>
<accession>A0A5C1AAE2</accession>
<sequence length="696" mass="72924">MTANRTAHAFARLRPTPDEPDAELLRRYAAARDAGAFEAIVRRHAALVFAACRRVTGHAHDAEDAFQAVFLVLARNAGSVREPHLLASWLYGVAVRVGRKARARSPQRREESRATVPEPLTPPPGDWADVGPVIDEELAGLPAWYRQAVLLCDVQQQSRTEAAARLGVPEGTLSSRLAKGRKLLAGRLARRGVTLALPALASIATAAVPELLIRQTLETVAVGAAGGFVGPSISELAREGITVVRKLLFLSGGVIAATALGVGLAGDPVKPPAADPQPLTAKPAAAIADAPKTEARVGPPRQRGIVNVAQLLQSVRWSADGKRLLLTGSYPTPFPAQFDVPSYAVKVIPVAPEGLQPPAGAAWSPVRGDIIGPDSADPLGVIVHVKEEGGINVRNELVRYQLPSDGKGGVKTISRVDLADDVLSSAQLPPDGRQAVMIAVDEATGMAEIREIDPATGRTTRVVFRTPEDYWAMSGNGAAIVTVVHNRGEPTAEHPGRGATVREVHVWDAAANKQRCAWKVTNAAEVVSVVPSHDGKALAIVDLGVTILDTLTGKEVRRYEPAAGRSTSGVYLSHDGRLTVISEVRLPTPQPGAAGAAGPGGGPPGAMLGYGDTPPVRRTPQFVTVYDNATGKPIKKWETGNGVELAFAPDRATLAVLEWPPSTPARGSAPGMPGGGGIPGGSDEAIARLGLWDFGK</sequence>
<gene>
    <name evidence="8" type="ORF">PX52LOC_00948</name>
</gene>
<keyword evidence="9" id="KW-1185">Reference proteome</keyword>
<keyword evidence="4" id="KW-0804">Transcription</keyword>
<dbReference type="InterPro" id="IPR015943">
    <property type="entry name" value="WD40/YVTN_repeat-like_dom_sf"/>
</dbReference>
<dbReference type="SUPFAM" id="SSF82171">
    <property type="entry name" value="DPP6 N-terminal domain-like"/>
    <property type="match status" value="1"/>
</dbReference>
<evidence type="ECO:0000256" key="5">
    <source>
        <dbReference type="SAM" id="MobiDB-lite"/>
    </source>
</evidence>
<dbReference type="InterPro" id="IPR039425">
    <property type="entry name" value="RNA_pol_sigma-70-like"/>
</dbReference>
<dbReference type="GO" id="GO:0003677">
    <property type="term" value="F:DNA binding"/>
    <property type="evidence" value="ECO:0007669"/>
    <property type="project" value="InterPro"/>
</dbReference>
<dbReference type="Proteomes" id="UP000324974">
    <property type="component" value="Chromosome"/>
</dbReference>
<name>A0A5C1AAE2_9BACT</name>
<keyword evidence="3" id="KW-0731">Sigma factor</keyword>
<dbReference type="InterPro" id="IPR013249">
    <property type="entry name" value="RNA_pol_sigma70_r4_t2"/>
</dbReference>
<dbReference type="EMBL" id="CP042425">
    <property type="protein sequence ID" value="QEL14084.1"/>
    <property type="molecule type" value="Genomic_DNA"/>
</dbReference>
<proteinExistence type="inferred from homology"/>
<evidence type="ECO:0000256" key="4">
    <source>
        <dbReference type="ARBA" id="ARBA00023163"/>
    </source>
</evidence>
<dbReference type="SUPFAM" id="SSF88946">
    <property type="entry name" value="Sigma2 domain of RNA polymerase sigma factors"/>
    <property type="match status" value="1"/>
</dbReference>
<keyword evidence="2" id="KW-0805">Transcription regulation</keyword>
<dbReference type="Gene3D" id="2.130.10.10">
    <property type="entry name" value="YVTN repeat-like/Quinoprotein amine dehydrogenase"/>
    <property type="match status" value="1"/>
</dbReference>
<dbReference type="Pfam" id="PF08281">
    <property type="entry name" value="Sigma70_r4_2"/>
    <property type="match status" value="1"/>
</dbReference>
<reference evidence="9" key="1">
    <citation type="submission" date="2019-08" db="EMBL/GenBank/DDBJ databases">
        <title>Limnoglobus roseus gen. nov., sp. nov., a novel freshwater planctomycete with a giant genome from the family Gemmataceae.</title>
        <authorList>
            <person name="Kulichevskaya I.S."/>
            <person name="Naumoff D.G."/>
            <person name="Miroshnikov K."/>
            <person name="Ivanova A."/>
            <person name="Philippov D.A."/>
            <person name="Hakobyan A."/>
            <person name="Rijpstra I.C."/>
            <person name="Sinninghe Damste J.S."/>
            <person name="Liesack W."/>
            <person name="Dedysh S.N."/>
        </authorList>
    </citation>
    <scope>NUCLEOTIDE SEQUENCE [LARGE SCALE GENOMIC DNA]</scope>
    <source>
        <strain evidence="9">PX52</strain>
    </source>
</reference>
<organism evidence="8 9">
    <name type="scientific">Limnoglobus roseus</name>
    <dbReference type="NCBI Taxonomy" id="2598579"/>
    <lineage>
        <taxon>Bacteria</taxon>
        <taxon>Pseudomonadati</taxon>
        <taxon>Planctomycetota</taxon>
        <taxon>Planctomycetia</taxon>
        <taxon>Gemmatales</taxon>
        <taxon>Gemmataceae</taxon>
        <taxon>Limnoglobus</taxon>
    </lineage>
</organism>
<dbReference type="PANTHER" id="PTHR43133">
    <property type="entry name" value="RNA POLYMERASE ECF-TYPE SIGMA FACTO"/>
    <property type="match status" value="1"/>
</dbReference>
<dbReference type="OrthoDB" id="279325at2"/>
<dbReference type="InterPro" id="IPR013325">
    <property type="entry name" value="RNA_pol_sigma_r2"/>
</dbReference>
<evidence type="ECO:0000256" key="2">
    <source>
        <dbReference type="ARBA" id="ARBA00023015"/>
    </source>
</evidence>